<proteinExistence type="predicted"/>
<name>A0A820HAH7_9BILA</name>
<sequence length="49" mass="5609">MSQSDLATTETTNSELHCYEQLEKHINLLGQKIRAKDKPSGFSPKFISW</sequence>
<evidence type="ECO:0000313" key="2">
    <source>
        <dbReference type="Proteomes" id="UP000663842"/>
    </source>
</evidence>
<gene>
    <name evidence="1" type="ORF">UXM345_LOCUS32788</name>
</gene>
<evidence type="ECO:0000313" key="1">
    <source>
        <dbReference type="EMBL" id="CAF4289384.1"/>
    </source>
</evidence>
<feature type="non-terminal residue" evidence="1">
    <location>
        <position position="1"/>
    </location>
</feature>
<reference evidence="1" key="1">
    <citation type="submission" date="2021-02" db="EMBL/GenBank/DDBJ databases">
        <authorList>
            <person name="Nowell W R."/>
        </authorList>
    </citation>
    <scope>NUCLEOTIDE SEQUENCE</scope>
</reference>
<dbReference type="Proteomes" id="UP000663842">
    <property type="component" value="Unassembled WGS sequence"/>
</dbReference>
<comment type="caution">
    <text evidence="1">The sequence shown here is derived from an EMBL/GenBank/DDBJ whole genome shotgun (WGS) entry which is preliminary data.</text>
</comment>
<dbReference type="EMBL" id="CAJOBF010010305">
    <property type="protein sequence ID" value="CAF4289384.1"/>
    <property type="molecule type" value="Genomic_DNA"/>
</dbReference>
<organism evidence="1 2">
    <name type="scientific">Rotaria magnacalcarata</name>
    <dbReference type="NCBI Taxonomy" id="392030"/>
    <lineage>
        <taxon>Eukaryota</taxon>
        <taxon>Metazoa</taxon>
        <taxon>Spiralia</taxon>
        <taxon>Gnathifera</taxon>
        <taxon>Rotifera</taxon>
        <taxon>Eurotatoria</taxon>
        <taxon>Bdelloidea</taxon>
        <taxon>Philodinida</taxon>
        <taxon>Philodinidae</taxon>
        <taxon>Rotaria</taxon>
    </lineage>
</organism>
<dbReference type="AlphaFoldDB" id="A0A820HAH7"/>
<protein>
    <submittedName>
        <fullName evidence="1">Uncharacterized protein</fullName>
    </submittedName>
</protein>
<accession>A0A820HAH7</accession>